<proteinExistence type="predicted"/>
<feature type="domain" description="HNH nuclease" evidence="1">
    <location>
        <begin position="171"/>
        <end position="219"/>
    </location>
</feature>
<dbReference type="InterPro" id="IPR002711">
    <property type="entry name" value="HNH"/>
</dbReference>
<dbReference type="Gene3D" id="1.10.30.50">
    <property type="match status" value="1"/>
</dbReference>
<reference evidence="2 3" key="1">
    <citation type="submission" date="2016-10" db="EMBL/GenBank/DDBJ databases">
        <authorList>
            <person name="de Groot N.N."/>
        </authorList>
    </citation>
    <scope>NUCLEOTIDE SEQUENCE [LARGE SCALE GENOMIC DNA]</scope>
    <source>
        <strain evidence="2 3">SP2</strain>
    </source>
</reference>
<evidence type="ECO:0000313" key="2">
    <source>
        <dbReference type="EMBL" id="SFJ65647.1"/>
    </source>
</evidence>
<organism evidence="2 3">
    <name type="scientific">Natronobacterium gregoryi</name>
    <dbReference type="NCBI Taxonomy" id="44930"/>
    <lineage>
        <taxon>Archaea</taxon>
        <taxon>Methanobacteriati</taxon>
        <taxon>Methanobacteriota</taxon>
        <taxon>Stenosarchaea group</taxon>
        <taxon>Halobacteria</taxon>
        <taxon>Halobacteriales</taxon>
        <taxon>Natrialbaceae</taxon>
        <taxon>Natronobacterium</taxon>
    </lineage>
</organism>
<dbReference type="Proteomes" id="UP000182829">
    <property type="component" value="Unassembled WGS sequence"/>
</dbReference>
<dbReference type="GeneID" id="14208481"/>
<dbReference type="Pfam" id="PF01844">
    <property type="entry name" value="HNH"/>
    <property type="match status" value="1"/>
</dbReference>
<dbReference type="SMART" id="SM00507">
    <property type="entry name" value="HNHc"/>
    <property type="match status" value="1"/>
</dbReference>
<dbReference type="OrthoDB" id="350278at2157"/>
<dbReference type="AlphaFoldDB" id="A0A1I3T807"/>
<name>A0A1I3T807_9EURY</name>
<dbReference type="GO" id="GO:0003676">
    <property type="term" value="F:nucleic acid binding"/>
    <property type="evidence" value="ECO:0007669"/>
    <property type="project" value="InterPro"/>
</dbReference>
<evidence type="ECO:0000313" key="3">
    <source>
        <dbReference type="Proteomes" id="UP000182829"/>
    </source>
</evidence>
<dbReference type="CDD" id="cd00085">
    <property type="entry name" value="HNHc"/>
    <property type="match status" value="1"/>
</dbReference>
<dbReference type="GO" id="GO:0008270">
    <property type="term" value="F:zinc ion binding"/>
    <property type="evidence" value="ECO:0007669"/>
    <property type="project" value="InterPro"/>
</dbReference>
<dbReference type="RefSeq" id="WP_015233658.1">
    <property type="nucleotide sequence ID" value="NZ_FORO01000053.1"/>
</dbReference>
<evidence type="ECO:0000259" key="1">
    <source>
        <dbReference type="SMART" id="SM00507"/>
    </source>
</evidence>
<sequence>MSPELQREPEHRLPLGMTVIDSDAGYDRYIVVGHPDETCGEFIVQGTEKTVADFNDGYDEETPVIQVVAKETLDESVDNWTRMSLGDLQSEASAAGLKIYSYPSKRLQSAFSHVPNRVETHRDLICYQYARLTHLASTIDHPDQFKGWLLWTKYNELTSGEITMSSVLKENQYQLKENLGCCTYCNRESETTFDHIIPRDAGGADDISNMVPACKSCNSSKNNKNIIDWHQEHEFPIDRVVVGKYLKLRWNEFKEADLLDEEIPDSLRSRWEGLEIARRIDQAITMHPDR</sequence>
<dbReference type="InterPro" id="IPR052892">
    <property type="entry name" value="NA-targeting_endonuclease"/>
</dbReference>
<dbReference type="InterPro" id="IPR003615">
    <property type="entry name" value="HNH_nuc"/>
</dbReference>
<keyword evidence="2" id="KW-0378">Hydrolase</keyword>
<dbReference type="GO" id="GO:0004519">
    <property type="term" value="F:endonuclease activity"/>
    <property type="evidence" value="ECO:0007669"/>
    <property type="project" value="UniProtKB-KW"/>
</dbReference>
<accession>A0A1I3T807</accession>
<dbReference type="PANTHER" id="PTHR33877">
    <property type="entry name" value="SLL1193 PROTEIN"/>
    <property type="match status" value="1"/>
</dbReference>
<keyword evidence="2" id="KW-0255">Endonuclease</keyword>
<gene>
    <name evidence="2" type="ORF">SAMN05443661_1531</name>
</gene>
<protein>
    <submittedName>
        <fullName evidence="2">5-methylcytosine-specific restriction endonuclease McrA</fullName>
    </submittedName>
</protein>
<dbReference type="PANTHER" id="PTHR33877:SF1">
    <property type="entry name" value="TYPE IV METHYL-DIRECTED RESTRICTION ENZYME ECOKMCRA"/>
    <property type="match status" value="1"/>
</dbReference>
<dbReference type="EMBL" id="FORO01000053">
    <property type="protein sequence ID" value="SFJ65647.1"/>
    <property type="molecule type" value="Genomic_DNA"/>
</dbReference>
<keyword evidence="2" id="KW-0540">Nuclease</keyword>